<feature type="chain" id="PRO_5042170243" evidence="1">
    <location>
        <begin position="22"/>
        <end position="300"/>
    </location>
</feature>
<protein>
    <submittedName>
        <fullName evidence="2">Uncharacterized protein</fullName>
    </submittedName>
</protein>
<keyword evidence="1" id="KW-0732">Signal</keyword>
<feature type="signal peptide" evidence="1">
    <location>
        <begin position="1"/>
        <end position="21"/>
    </location>
</feature>
<evidence type="ECO:0000256" key="1">
    <source>
        <dbReference type="SAM" id="SignalP"/>
    </source>
</evidence>
<name>A0AAD6GE15_9EURO</name>
<evidence type="ECO:0000313" key="3">
    <source>
        <dbReference type="Proteomes" id="UP001220324"/>
    </source>
</evidence>
<proteinExistence type="predicted"/>
<gene>
    <name evidence="2" type="ORF">N7494_008034</name>
</gene>
<evidence type="ECO:0000313" key="2">
    <source>
        <dbReference type="EMBL" id="KAJ5538555.1"/>
    </source>
</evidence>
<comment type="caution">
    <text evidence="2">The sequence shown here is derived from an EMBL/GenBank/DDBJ whole genome shotgun (WGS) entry which is preliminary data.</text>
</comment>
<dbReference type="AlphaFoldDB" id="A0AAD6GE15"/>
<organism evidence="2 3">
    <name type="scientific">Penicillium frequentans</name>
    <dbReference type="NCBI Taxonomy" id="3151616"/>
    <lineage>
        <taxon>Eukaryota</taxon>
        <taxon>Fungi</taxon>
        <taxon>Dikarya</taxon>
        <taxon>Ascomycota</taxon>
        <taxon>Pezizomycotina</taxon>
        <taxon>Eurotiomycetes</taxon>
        <taxon>Eurotiomycetidae</taxon>
        <taxon>Eurotiales</taxon>
        <taxon>Aspergillaceae</taxon>
        <taxon>Penicillium</taxon>
    </lineage>
</organism>
<reference evidence="2 3" key="1">
    <citation type="journal article" date="2023" name="IMA Fungus">
        <title>Comparative genomic study of the Penicillium genus elucidates a diverse pangenome and 15 lateral gene transfer events.</title>
        <authorList>
            <person name="Petersen C."/>
            <person name="Sorensen T."/>
            <person name="Nielsen M.R."/>
            <person name="Sondergaard T.E."/>
            <person name="Sorensen J.L."/>
            <person name="Fitzpatrick D.A."/>
            <person name="Frisvad J.C."/>
            <person name="Nielsen K.L."/>
        </authorList>
    </citation>
    <scope>NUCLEOTIDE SEQUENCE [LARGE SCALE GENOMIC DNA]</scope>
    <source>
        <strain evidence="2 3">IBT 35679</strain>
    </source>
</reference>
<dbReference type="EMBL" id="JAQIZZ010000006">
    <property type="protein sequence ID" value="KAJ5538555.1"/>
    <property type="molecule type" value="Genomic_DNA"/>
</dbReference>
<dbReference type="Proteomes" id="UP001220324">
    <property type="component" value="Unassembled WGS sequence"/>
</dbReference>
<keyword evidence="3" id="KW-1185">Reference proteome</keyword>
<sequence>MRGFQTVSVVLFSTALVLADASTLNFRPDNVTLSELYHWVGSYYNGTTYLEFAPYAGLASSETEFCPMLRNKTITKNYTTVLGLTEPASYNAPDDPVNAFLTFWPHDFDFSSIPSGGMLNEVSSLEYGLFSSNPVYNDYFMDGEDDFIWSLQKTQGPPYNLSSTLTDYEGFPYWEINSTIICGESTVSSWTFVAVAFNFSLNGTNFTDPVVNLQFDGSTANMTMKGYIVADPNLVAGQYVDSWYGNVFGGTFVMSFEGVIDRYHSDVLRDDTGTPTWLRTVGYQNNSLNVGYTTTSGVIK</sequence>
<accession>A0AAD6GE15</accession>